<organism evidence="1 2">
    <name type="scientific">Pangasianodon gigas</name>
    <name type="common">Mekong giant catfish</name>
    <name type="synonym">Pangasius gigas</name>
    <dbReference type="NCBI Taxonomy" id="30993"/>
    <lineage>
        <taxon>Eukaryota</taxon>
        <taxon>Metazoa</taxon>
        <taxon>Chordata</taxon>
        <taxon>Craniata</taxon>
        <taxon>Vertebrata</taxon>
        <taxon>Euteleostomi</taxon>
        <taxon>Actinopterygii</taxon>
        <taxon>Neopterygii</taxon>
        <taxon>Teleostei</taxon>
        <taxon>Ostariophysi</taxon>
        <taxon>Siluriformes</taxon>
        <taxon>Pangasiidae</taxon>
        <taxon>Pangasianodon</taxon>
    </lineage>
</organism>
<protein>
    <submittedName>
        <fullName evidence="1">Uncharacterized protein</fullName>
    </submittedName>
</protein>
<comment type="caution">
    <text evidence="1">The sequence shown here is derived from an EMBL/GenBank/DDBJ whole genome shotgun (WGS) entry which is preliminary data.</text>
</comment>
<dbReference type="EMBL" id="CM040463">
    <property type="protein sequence ID" value="MCI4382804.1"/>
    <property type="molecule type" value="Genomic_DNA"/>
</dbReference>
<evidence type="ECO:0000313" key="2">
    <source>
        <dbReference type="Proteomes" id="UP000829447"/>
    </source>
</evidence>
<keyword evidence="2" id="KW-1185">Reference proteome</keyword>
<gene>
    <name evidence="1" type="ORF">PGIGA_G00018890</name>
</gene>
<sequence length="1041" mass="118096">MANGPSVNARVLLQQCLHAKLQVKPAEEDSEAEWVEINRGMVIYICFFKGATEDMIPKMVNTLLNVKLCETESGKYTSVVDLPGSVLIVPQATLGGKAKGKCMQYHYNIGKEDGQKLYASFVTHCGKELSSSSKCTEAGTEVKHGTYGNRQVLKLDTNGPQCCRWRRMSFQRFDEVEKYLRFGTYDKHDKASKGVIRRCSKKFRWRDGALWYIDGKRQRKVLRSEEEVSAVLVEHHNNCKHAGRSRCLKAVSDLYYWRSITKDIGDWIDNCKDCSHPSNPVTCSQCIVPGCESSGLADNEEGITFHRFPFSDADRLSRWIKFCQRDRWSLHSRSAICSRHFTEDCFDRSRDVVCLKSDAVPTIEIFEIPQSVNNSYLDALCMESGDDENPSVDEDVVHVEHPYSKDSSMQTSTKGSEVKSEVSLLSSKSEPYFRRYDALEKYLRTGVYSSTPYCTRYMVRRCAKRFCLQDGILYYHHGSKRRKVLRNREEVVEMLKEHHDKRGHFGMSRCLSSISEHYYWGTMTRDIEEWIGNCQFCMKMDESTQKYRCSVYSCNNYNGPLERTLGLTFHRFPFDDPERLNQWIRSLRRMNWRPRPRSVVCSTHFTEDCFEHSGGSVRLKPHAVPTLLLCTSQDKEDASQGMADRSGSSEATDGSSTQHAFFSKYDAVEKYLKGKGYPPGLTSVEKNTFRRLCSRFAIHDGFLFYLSGRGTQKHGRRRVVRSREEVHSTLTIYHNDMNHLELEKCLKLISQHFFWGSMRADVALWIQRCPQCSSSDEPHGVESCASPGLPEPLETMLDQASPAQINGVLTTENDLHLSVTELAIPQCLIITTPELLAPTQPHSTAAAEGTVLGLTDSVASSAIGSYQLHEDSAQEQRNSSLSARTVVQQCTHALLQVKPQTADADSEWVEIRDGIVIYVCFYKGATEKIIPKMVNTLLNAAFFPMSTGRHVSVMELPGSVMIIPQDTMTGVVKGSRVQHHDAIEDWKGLYLYEHFVTQCEKEVAASTKCTEAGVVVRHGVYGNMQTLYLNSNAPLTHVLEF</sequence>
<reference evidence="1 2" key="1">
    <citation type="journal article" date="2022" name="bioRxiv">
        <title>An ancient truncated duplication of the anti-Mullerian hormone receptor type 2 gene is a potential conserved master sex determinant in the Pangasiidae catfish family.</title>
        <authorList>
            <person name="Wen M."/>
            <person name="Pan Q."/>
            <person name="Jouanno E."/>
            <person name="Montfort J."/>
            <person name="Zahm M."/>
            <person name="Cabau C."/>
            <person name="Klopp C."/>
            <person name="Iampietro C."/>
            <person name="Roques C."/>
            <person name="Bouchez O."/>
            <person name="Castinel A."/>
            <person name="Donnadieu C."/>
            <person name="Parrinello H."/>
            <person name="Poncet C."/>
            <person name="Belmonte E."/>
            <person name="Gautier V."/>
            <person name="Avarre J.-C."/>
            <person name="Dugue R."/>
            <person name="Gustiano R."/>
            <person name="Ha T.T.T."/>
            <person name="Campet M."/>
            <person name="Sriphairoj K."/>
            <person name="Ribolli J."/>
            <person name="de Almeida F.L."/>
            <person name="Desvignes T."/>
            <person name="Postlethwait J.H."/>
            <person name="Bucao C.F."/>
            <person name="Robinson-Rechavi M."/>
            <person name="Bobe J."/>
            <person name="Herpin A."/>
            <person name="Guiguen Y."/>
        </authorList>
    </citation>
    <scope>NUCLEOTIDE SEQUENCE [LARGE SCALE GENOMIC DNA]</scope>
    <source>
        <strain evidence="1">YG-Dec2019</strain>
    </source>
</reference>
<dbReference type="Proteomes" id="UP000829447">
    <property type="component" value="Linkage Group LG10"/>
</dbReference>
<evidence type="ECO:0000313" key="1">
    <source>
        <dbReference type="EMBL" id="MCI4382804.1"/>
    </source>
</evidence>
<proteinExistence type="predicted"/>
<name>A0ACC5WVL1_PANGG</name>
<accession>A0ACC5WVL1</accession>